<dbReference type="EMBL" id="NBTY01000156">
    <property type="protein sequence ID" value="OTP69149.1"/>
    <property type="molecule type" value="Genomic_DNA"/>
</dbReference>
<proteinExistence type="predicted"/>
<dbReference type="AlphaFoldDB" id="A0A242MDD2"/>
<evidence type="ECO:0000313" key="1">
    <source>
        <dbReference type="EMBL" id="OTP69149.1"/>
    </source>
</evidence>
<reference evidence="1 2" key="1">
    <citation type="submission" date="2017-03" db="EMBL/GenBank/DDBJ databases">
        <title>Genome analysis of strain PAMC 26510.</title>
        <authorList>
            <person name="Oh H.-M."/>
            <person name="Yang J.-A."/>
        </authorList>
    </citation>
    <scope>NUCLEOTIDE SEQUENCE [LARGE SCALE GENOMIC DNA]</scope>
    <source>
        <strain evidence="1 2">PAMC 26510</strain>
    </source>
</reference>
<name>A0A242MDD2_CABSO</name>
<gene>
    <name evidence="1" type="ORF">PAMC26510_27495</name>
</gene>
<evidence type="ECO:0000313" key="2">
    <source>
        <dbReference type="Proteomes" id="UP000194546"/>
    </source>
</evidence>
<protein>
    <submittedName>
        <fullName evidence="1">Uncharacterized protein</fullName>
    </submittedName>
</protein>
<dbReference type="Proteomes" id="UP000194546">
    <property type="component" value="Unassembled WGS sequence"/>
</dbReference>
<comment type="caution">
    <text evidence="1">The sequence shown here is derived from an EMBL/GenBank/DDBJ whole genome shotgun (WGS) entry which is preliminary data.</text>
</comment>
<organism evidence="1 2">
    <name type="scientific">Caballeronia sordidicola</name>
    <name type="common">Burkholderia sordidicola</name>
    <dbReference type="NCBI Taxonomy" id="196367"/>
    <lineage>
        <taxon>Bacteria</taxon>
        <taxon>Pseudomonadati</taxon>
        <taxon>Pseudomonadota</taxon>
        <taxon>Betaproteobacteria</taxon>
        <taxon>Burkholderiales</taxon>
        <taxon>Burkholderiaceae</taxon>
        <taxon>Caballeronia</taxon>
    </lineage>
</organism>
<accession>A0A242MDD2</accession>
<sequence length="37" mass="3804">MQTTKRIAPGTDASTRLGVTAETEASEATGAIEALVR</sequence>